<keyword evidence="5" id="KW-0073">Auxin biosynthesis</keyword>
<evidence type="ECO:0000256" key="4">
    <source>
        <dbReference type="ARBA" id="ARBA00017871"/>
    </source>
</evidence>
<evidence type="ECO:0000256" key="2">
    <source>
        <dbReference type="ARBA" id="ARBA00005833"/>
    </source>
</evidence>
<protein>
    <recommendedName>
        <fullName evidence="4">Tryptophan 2-monooxygenase</fullName>
        <ecNumber evidence="3">1.13.12.3</ecNumber>
    </recommendedName>
</protein>
<name>A0ABY5XHE9_RHISU</name>
<dbReference type="SUPFAM" id="SSF51905">
    <property type="entry name" value="FAD/NAD(P)-binding domain"/>
    <property type="match status" value="1"/>
</dbReference>
<proteinExistence type="inferred from homology"/>
<dbReference type="RefSeq" id="WP_245209202.1">
    <property type="nucleotide sequence ID" value="NZ_CP104143.1"/>
</dbReference>
<sequence>MMRDHIESIPAMNSDPDIAIIGAGAAGIGAARRLAGGGFSVSILEALPRLGGRAWTYETPVAAVDLGCGWLHSADRNPWTRIAEEKGFVVDRGPTAWGEQFRDLGFPKAEREAAGRAFARWSERISTTPPVSDRASDALDPDSPWIAYLQALSGYISGDELEHISAMDYAAYNMASTGCNWRVPTGYGTVISSSLPAGIKLHLATAIEALTFEGRRIALRTSSGTLRPRAAICTVSTNVLAGDSTIWPSVLDPWRDAAARLPLGSNEKLFLEIVGDSPFAPESYVIGDAHDPATGAYYIRPFGSQVIECFLGGAGARAIAADGSDAGFARAIDQLAELFGSSVRRCLHPLVASDWSGTPSIGGAYSHALPGQVDARSALARPFDDRLFFAGEATHTTDFSTAHGAYESGVRAAEQAIAALAPNLR</sequence>
<evidence type="ECO:0000256" key="5">
    <source>
        <dbReference type="ARBA" id="ARBA00023070"/>
    </source>
</evidence>
<dbReference type="InterPro" id="IPR050281">
    <property type="entry name" value="Flavin_monoamine_oxidase"/>
</dbReference>
<evidence type="ECO:0000256" key="3">
    <source>
        <dbReference type="ARBA" id="ARBA00012535"/>
    </source>
</evidence>
<dbReference type="Proteomes" id="UP001060123">
    <property type="component" value="Chromosome"/>
</dbReference>
<evidence type="ECO:0000313" key="9">
    <source>
        <dbReference type="Proteomes" id="UP001060123"/>
    </source>
</evidence>
<evidence type="ECO:0000313" key="8">
    <source>
        <dbReference type="EMBL" id="UWU13388.1"/>
    </source>
</evidence>
<dbReference type="PANTHER" id="PTHR10742:SF410">
    <property type="entry name" value="LYSINE-SPECIFIC HISTONE DEMETHYLASE 2"/>
    <property type="match status" value="1"/>
</dbReference>
<evidence type="ECO:0000256" key="6">
    <source>
        <dbReference type="ARBA" id="ARBA00047321"/>
    </source>
</evidence>
<feature type="domain" description="Amine oxidase" evidence="7">
    <location>
        <begin position="110"/>
        <end position="416"/>
    </location>
</feature>
<evidence type="ECO:0000256" key="1">
    <source>
        <dbReference type="ARBA" id="ARBA00004814"/>
    </source>
</evidence>
<dbReference type="EMBL" id="CP104143">
    <property type="protein sequence ID" value="UWU13388.1"/>
    <property type="molecule type" value="Genomic_DNA"/>
</dbReference>
<dbReference type="InterPro" id="IPR036188">
    <property type="entry name" value="FAD/NAD-bd_sf"/>
</dbReference>
<dbReference type="Gene3D" id="3.50.50.60">
    <property type="entry name" value="FAD/NAD(P)-binding domain"/>
    <property type="match status" value="1"/>
</dbReference>
<dbReference type="PRINTS" id="PR00420">
    <property type="entry name" value="RNGMNOXGNASE"/>
</dbReference>
<accession>A0ABY5XHE9</accession>
<dbReference type="EC" id="1.13.12.3" evidence="3"/>
<dbReference type="PANTHER" id="PTHR10742">
    <property type="entry name" value="FLAVIN MONOAMINE OXIDASE"/>
    <property type="match status" value="1"/>
</dbReference>
<dbReference type="InterPro" id="IPR002937">
    <property type="entry name" value="Amino_oxidase"/>
</dbReference>
<evidence type="ECO:0000259" key="7">
    <source>
        <dbReference type="Pfam" id="PF01593"/>
    </source>
</evidence>
<comment type="pathway">
    <text evidence="1">Plant hormone metabolism; auxin biosynthesis.</text>
</comment>
<dbReference type="Pfam" id="PF01593">
    <property type="entry name" value="Amino_oxidase"/>
    <property type="match status" value="1"/>
</dbReference>
<reference evidence="8" key="1">
    <citation type="submission" date="2022-09" db="EMBL/GenBank/DDBJ databases">
        <title>Australian commercial rhizobial inoculants.</title>
        <authorList>
            <person name="Kohlmeier M.G."/>
            <person name="O'Hara G.W."/>
            <person name="Colombi E."/>
            <person name="Ramsay J.P."/>
            <person name="Terpolilli J."/>
        </authorList>
    </citation>
    <scope>NUCLEOTIDE SEQUENCE</scope>
    <source>
        <strain evidence="8">WSM1592</strain>
    </source>
</reference>
<dbReference type="SUPFAM" id="SSF54373">
    <property type="entry name" value="FAD-linked reductases, C-terminal domain"/>
    <property type="match status" value="1"/>
</dbReference>
<keyword evidence="9" id="KW-1185">Reference proteome</keyword>
<comment type="similarity">
    <text evidence="2">Belongs to the tryptophan 2-monooxygenase family.</text>
</comment>
<dbReference type="Pfam" id="PF13450">
    <property type="entry name" value="NAD_binding_8"/>
    <property type="match status" value="1"/>
</dbReference>
<organism evidence="8 9">
    <name type="scientific">Rhizobium sullae</name>
    <name type="common">Rhizobium hedysari</name>
    <dbReference type="NCBI Taxonomy" id="50338"/>
    <lineage>
        <taxon>Bacteria</taxon>
        <taxon>Pseudomonadati</taxon>
        <taxon>Pseudomonadota</taxon>
        <taxon>Alphaproteobacteria</taxon>
        <taxon>Hyphomicrobiales</taxon>
        <taxon>Rhizobiaceae</taxon>
        <taxon>Rhizobium/Agrobacterium group</taxon>
        <taxon>Rhizobium</taxon>
    </lineage>
</organism>
<gene>
    <name evidence="8" type="ORF">N2599_14680</name>
</gene>
<comment type="catalytic activity">
    <reaction evidence="6">
        <text>L-tryptophan + O2 = indole-3-acetamide + CO2 + H2O</text>
        <dbReference type="Rhea" id="RHEA:16165"/>
        <dbReference type="ChEBI" id="CHEBI:15377"/>
        <dbReference type="ChEBI" id="CHEBI:15379"/>
        <dbReference type="ChEBI" id="CHEBI:16031"/>
        <dbReference type="ChEBI" id="CHEBI:16526"/>
        <dbReference type="ChEBI" id="CHEBI:57912"/>
        <dbReference type="EC" id="1.13.12.3"/>
    </reaction>
</comment>